<gene>
    <name evidence="1" type="ORF">EGT41_22785</name>
</gene>
<comment type="caution">
    <text evidence="1">The sequence shown here is derived from an EMBL/GenBank/DDBJ whole genome shotgun (WGS) entry which is preliminary data.</text>
</comment>
<reference evidence="2" key="1">
    <citation type="submission" date="2018-11" db="EMBL/GenBank/DDBJ databases">
        <title>FDA dAtabase for Regulatory Grade micrObial Sequences (FDA-ARGOS): Supporting development and validation of Infectious Disease Dx tests.</title>
        <authorList>
            <person name="Goldberg B."/>
            <person name="Campos J."/>
            <person name="Tallon L."/>
            <person name="Sadzewicz L."/>
            <person name="Zhao X."/>
            <person name="Vavikolanu K."/>
            <person name="Mehta A."/>
            <person name="Aluvathingal J."/>
            <person name="Nadendla S."/>
            <person name="Geyer C."/>
            <person name="Nandy P."/>
            <person name="Yan Y."/>
            <person name="Sichtig H."/>
        </authorList>
    </citation>
    <scope>NUCLEOTIDE SEQUENCE [LARGE SCALE GENOMIC DNA]</scope>
    <source>
        <strain evidence="2">FDAARGOS_544</strain>
    </source>
</reference>
<dbReference type="AlphaFoldDB" id="A0A3R9BEV6"/>
<dbReference type="Proteomes" id="UP000272140">
    <property type="component" value="Unassembled WGS sequence"/>
</dbReference>
<proteinExistence type="predicted"/>
<accession>A0A3R9BEV6</accession>
<organism evidence="1 2">
    <name type="scientific">Burkholderia cenocepacia</name>
    <dbReference type="NCBI Taxonomy" id="95486"/>
    <lineage>
        <taxon>Bacteria</taxon>
        <taxon>Pseudomonadati</taxon>
        <taxon>Pseudomonadota</taxon>
        <taxon>Betaproteobacteria</taxon>
        <taxon>Burkholderiales</taxon>
        <taxon>Burkholderiaceae</taxon>
        <taxon>Burkholderia</taxon>
        <taxon>Burkholderia cepacia complex</taxon>
    </lineage>
</organism>
<name>A0A3R9BEV6_9BURK</name>
<evidence type="ECO:0000313" key="1">
    <source>
        <dbReference type="EMBL" id="RSC02281.1"/>
    </source>
</evidence>
<sequence>MWNPTTKRLAVLRANGCVLCDGKARIRRGLANIRNATGFDAARDVGRFAPRYTRISPATP</sequence>
<evidence type="ECO:0000313" key="2">
    <source>
        <dbReference type="Proteomes" id="UP000272140"/>
    </source>
</evidence>
<dbReference type="EMBL" id="RKIO01000004">
    <property type="protein sequence ID" value="RSC02281.1"/>
    <property type="molecule type" value="Genomic_DNA"/>
</dbReference>
<protein>
    <submittedName>
        <fullName evidence="1">Uncharacterized protein</fullName>
    </submittedName>
</protein>